<accession>A0ABT4LQQ5</accession>
<evidence type="ECO:0000256" key="1">
    <source>
        <dbReference type="SAM" id="Phobius"/>
    </source>
</evidence>
<reference evidence="2" key="1">
    <citation type="submission" date="2022-12" db="EMBL/GenBank/DDBJ databases">
        <title>Bacterial isolates from different developmental stages of Nematostella vectensis.</title>
        <authorList>
            <person name="Fraune S."/>
        </authorList>
    </citation>
    <scope>NUCLEOTIDE SEQUENCE</scope>
    <source>
        <strain evidence="2">G21632-S1</strain>
    </source>
</reference>
<organism evidence="2 3">
    <name type="scientific">Henriciella marina</name>
    <dbReference type="NCBI Taxonomy" id="453851"/>
    <lineage>
        <taxon>Bacteria</taxon>
        <taxon>Pseudomonadati</taxon>
        <taxon>Pseudomonadota</taxon>
        <taxon>Alphaproteobacteria</taxon>
        <taxon>Hyphomonadales</taxon>
        <taxon>Hyphomonadaceae</taxon>
        <taxon>Henriciella</taxon>
    </lineage>
</organism>
<proteinExistence type="predicted"/>
<feature type="transmembrane region" description="Helical" evidence="1">
    <location>
        <begin position="45"/>
        <end position="66"/>
    </location>
</feature>
<feature type="transmembrane region" description="Helical" evidence="1">
    <location>
        <begin position="20"/>
        <end position="38"/>
    </location>
</feature>
<keyword evidence="1" id="KW-0812">Transmembrane</keyword>
<keyword evidence="1" id="KW-1133">Transmembrane helix</keyword>
<dbReference type="Proteomes" id="UP001083770">
    <property type="component" value="Unassembled WGS sequence"/>
</dbReference>
<dbReference type="RefSeq" id="WP_269400845.1">
    <property type="nucleotide sequence ID" value="NZ_JAPWGW010000001.1"/>
</dbReference>
<evidence type="ECO:0000313" key="2">
    <source>
        <dbReference type="EMBL" id="MCZ4296660.1"/>
    </source>
</evidence>
<feature type="transmembrane region" description="Helical" evidence="1">
    <location>
        <begin position="105"/>
        <end position="126"/>
    </location>
</feature>
<keyword evidence="1" id="KW-0472">Membrane</keyword>
<keyword evidence="3" id="KW-1185">Reference proteome</keyword>
<protein>
    <submittedName>
        <fullName evidence="2">Uncharacterized protein</fullName>
    </submittedName>
</protein>
<comment type="caution">
    <text evidence="2">The sequence shown here is derived from an EMBL/GenBank/DDBJ whole genome shotgun (WGS) entry which is preliminary data.</text>
</comment>
<sequence length="146" mass="16324">MTNYELTYLFYEAIQVGNGTMANYMTLVFGMLVTSYLAAHRLDRVMMWIALIIYSMFALGFCNEIFQSYSDFARLGLLLAERGQLPDSDLGWFGPVAVGEEPMYFIPKMVLTMTLAAYVGSLAFFFRARKTNLSSNSGPVTAAEAD</sequence>
<evidence type="ECO:0000313" key="3">
    <source>
        <dbReference type="Proteomes" id="UP001083770"/>
    </source>
</evidence>
<name>A0ABT4LQQ5_9PROT</name>
<gene>
    <name evidence="2" type="ORF">O4G74_01190</name>
</gene>
<dbReference type="EMBL" id="JAPWGW010000001">
    <property type="protein sequence ID" value="MCZ4296660.1"/>
    <property type="molecule type" value="Genomic_DNA"/>
</dbReference>